<dbReference type="PROSITE" id="PS51194">
    <property type="entry name" value="HELICASE_CTER"/>
    <property type="match status" value="1"/>
</dbReference>
<evidence type="ECO:0000259" key="4">
    <source>
        <dbReference type="PROSITE" id="PS51192"/>
    </source>
</evidence>
<accession>A0A8B2Z0D0</accession>
<proteinExistence type="predicted"/>
<dbReference type="GO" id="GO:0003677">
    <property type="term" value="F:DNA binding"/>
    <property type="evidence" value="ECO:0007669"/>
    <property type="project" value="UniProtKB-KW"/>
</dbReference>
<dbReference type="GO" id="GO:0043138">
    <property type="term" value="F:3'-5' DNA helicase activity"/>
    <property type="evidence" value="ECO:0007669"/>
    <property type="project" value="TreeGrafter"/>
</dbReference>
<evidence type="ECO:0000313" key="6">
    <source>
        <dbReference type="EMBL" id="RGK46207.1"/>
    </source>
</evidence>
<comment type="caution">
    <text evidence="6">The sequence shown here is derived from an EMBL/GenBank/DDBJ whole genome shotgun (WGS) entry which is preliminary data.</text>
</comment>
<dbReference type="AlphaFoldDB" id="A0A8B2Z0D0"/>
<keyword evidence="3" id="KW-0238">DNA-binding</keyword>
<keyword evidence="1" id="KW-0547">Nucleotide-binding</keyword>
<sequence length="472" mass="54098">MIHFFVLSKEFWMIFAYLYIRGMSLMINVEIFYGRQTTAISCREDEEELNELPSLEKRPAVKIDKKFLFCQRCGKKTPLKEVLLPNGDFYCPHCIMLGRMSTSTILYSIKEPNAFQKYGSDVLSWHGKLSNQQKTASDSLLKAASLPGDHLLWAVTGAGKTEMTFATLQDALIKGKRICFAAPRIDVINELFPRLKAAFATVDIICLHSRSNAKYRYTQFVLCTTHQLMRFYRAFDLIIIDEVDSFPFLGNESLEYAAKNALKAGGTRLFLTATPDEKLQRRIKKKEIDVIYLPIRFHQNPLPVPKVVCCFRLREKLFSERIPGAVKKSLTEFENEGYPFLVFVPTIDLLEKVHEILHEILSESCSGTTVHAGDPERIEKVQAMRDGRYRYLVTTTILERGVTFPKLNVLVLCADASEFNLPALVQIAGRAGRSSERPDGHVRFFCDNYTKRIKGSIEQIKRMNRKARRYCK</sequence>
<evidence type="ECO:0000256" key="3">
    <source>
        <dbReference type="ARBA" id="ARBA00023125"/>
    </source>
</evidence>
<dbReference type="Pfam" id="PF04851">
    <property type="entry name" value="ResIII"/>
    <property type="match status" value="1"/>
</dbReference>
<dbReference type="InterPro" id="IPR006935">
    <property type="entry name" value="Helicase/UvrB_N"/>
</dbReference>
<keyword evidence="2" id="KW-0067">ATP-binding</keyword>
<dbReference type="InterPro" id="IPR014001">
    <property type="entry name" value="Helicase_ATP-bd"/>
</dbReference>
<evidence type="ECO:0000256" key="2">
    <source>
        <dbReference type="ARBA" id="ARBA00022840"/>
    </source>
</evidence>
<dbReference type="GO" id="GO:0006302">
    <property type="term" value="P:double-strand break repair"/>
    <property type="evidence" value="ECO:0007669"/>
    <property type="project" value="TreeGrafter"/>
</dbReference>
<name>A0A8B2Z0D0_9LACO</name>
<dbReference type="PROSITE" id="PS51192">
    <property type="entry name" value="HELICASE_ATP_BIND_1"/>
    <property type="match status" value="1"/>
</dbReference>
<dbReference type="Gene3D" id="3.40.50.300">
    <property type="entry name" value="P-loop containing nucleotide triphosphate hydrolases"/>
    <property type="match status" value="2"/>
</dbReference>
<gene>
    <name evidence="6" type="ORF">DXD09_06585</name>
</gene>
<dbReference type="EMBL" id="QSQR01000006">
    <property type="protein sequence ID" value="RGK46207.1"/>
    <property type="molecule type" value="Genomic_DNA"/>
</dbReference>
<protein>
    <submittedName>
        <fullName evidence="6">DNA/RNA helicase</fullName>
    </submittedName>
</protein>
<dbReference type="GO" id="GO:0006310">
    <property type="term" value="P:DNA recombination"/>
    <property type="evidence" value="ECO:0007669"/>
    <property type="project" value="TreeGrafter"/>
</dbReference>
<dbReference type="SMART" id="SM00487">
    <property type="entry name" value="DEXDc"/>
    <property type="match status" value="1"/>
</dbReference>
<dbReference type="InterPro" id="IPR027417">
    <property type="entry name" value="P-loop_NTPase"/>
</dbReference>
<feature type="domain" description="Helicase ATP-binding" evidence="4">
    <location>
        <begin position="141"/>
        <end position="293"/>
    </location>
</feature>
<dbReference type="GO" id="GO:0005524">
    <property type="term" value="F:ATP binding"/>
    <property type="evidence" value="ECO:0007669"/>
    <property type="project" value="UniProtKB-KW"/>
</dbReference>
<reference evidence="6 7" key="1">
    <citation type="submission" date="2018-08" db="EMBL/GenBank/DDBJ databases">
        <title>A genome reference for cultivated species of the human gut microbiota.</title>
        <authorList>
            <person name="Zou Y."/>
            <person name="Xue W."/>
            <person name="Luo G."/>
        </authorList>
    </citation>
    <scope>NUCLEOTIDE SEQUENCE [LARGE SCALE GENOMIC DNA]</scope>
    <source>
        <strain evidence="6 7">TF10-9AT</strain>
    </source>
</reference>
<evidence type="ECO:0000259" key="5">
    <source>
        <dbReference type="PROSITE" id="PS51194"/>
    </source>
</evidence>
<dbReference type="Pfam" id="PF00271">
    <property type="entry name" value="Helicase_C"/>
    <property type="match status" value="1"/>
</dbReference>
<dbReference type="InterPro" id="IPR001650">
    <property type="entry name" value="Helicase_C-like"/>
</dbReference>
<dbReference type="SMART" id="SM00490">
    <property type="entry name" value="HELICc"/>
    <property type="match status" value="1"/>
</dbReference>
<dbReference type="PANTHER" id="PTHR30580">
    <property type="entry name" value="PRIMOSOMAL PROTEIN N"/>
    <property type="match status" value="1"/>
</dbReference>
<dbReference type="Proteomes" id="UP000260790">
    <property type="component" value="Unassembled WGS sequence"/>
</dbReference>
<dbReference type="PANTHER" id="PTHR30580:SF1">
    <property type="entry name" value="COMF OPERON PROTEIN 1"/>
    <property type="match status" value="1"/>
</dbReference>
<evidence type="ECO:0000313" key="7">
    <source>
        <dbReference type="Proteomes" id="UP000260790"/>
    </source>
</evidence>
<dbReference type="GO" id="GO:0016787">
    <property type="term" value="F:hydrolase activity"/>
    <property type="evidence" value="ECO:0007669"/>
    <property type="project" value="InterPro"/>
</dbReference>
<evidence type="ECO:0000256" key="1">
    <source>
        <dbReference type="ARBA" id="ARBA00022741"/>
    </source>
</evidence>
<keyword evidence="6" id="KW-0378">Hydrolase</keyword>
<feature type="domain" description="Helicase C-terminal" evidence="5">
    <location>
        <begin position="325"/>
        <end position="472"/>
    </location>
</feature>
<dbReference type="GO" id="GO:0006270">
    <property type="term" value="P:DNA replication initiation"/>
    <property type="evidence" value="ECO:0007669"/>
    <property type="project" value="TreeGrafter"/>
</dbReference>
<dbReference type="SUPFAM" id="SSF52540">
    <property type="entry name" value="P-loop containing nucleoside triphosphate hydrolases"/>
    <property type="match status" value="1"/>
</dbReference>
<keyword evidence="6" id="KW-0347">Helicase</keyword>
<organism evidence="6 7">
    <name type="scientific">Ligilactobacillus ruminis</name>
    <dbReference type="NCBI Taxonomy" id="1623"/>
    <lineage>
        <taxon>Bacteria</taxon>
        <taxon>Bacillati</taxon>
        <taxon>Bacillota</taxon>
        <taxon>Bacilli</taxon>
        <taxon>Lactobacillales</taxon>
        <taxon>Lactobacillaceae</taxon>
        <taxon>Ligilactobacillus</taxon>
    </lineage>
</organism>